<dbReference type="InterPro" id="IPR032816">
    <property type="entry name" value="VTT_dom"/>
</dbReference>
<proteinExistence type="inferred from homology"/>
<evidence type="ECO:0000313" key="8">
    <source>
        <dbReference type="EMBL" id="MDQ0254823.1"/>
    </source>
</evidence>
<dbReference type="RefSeq" id="WP_307325304.1">
    <property type="nucleotide sequence ID" value="NZ_JAUSUG010000007.1"/>
</dbReference>
<dbReference type="PANTHER" id="PTHR12677:SF55">
    <property type="entry name" value="UNDECAPRENYL PHOSPHATE TRANSPORTER SAOUHSC_00901-RELATED"/>
    <property type="match status" value="1"/>
</dbReference>
<name>A0ABT9ZUA2_9BACI</name>
<protein>
    <recommendedName>
        <fullName evidence="6">TVP38/TMEM64 family membrane protein</fullName>
    </recommendedName>
</protein>
<feature type="transmembrane region" description="Helical" evidence="6">
    <location>
        <begin position="21"/>
        <end position="42"/>
    </location>
</feature>
<comment type="similarity">
    <text evidence="6">Belongs to the TVP38/TMEM64 family.</text>
</comment>
<evidence type="ECO:0000256" key="5">
    <source>
        <dbReference type="ARBA" id="ARBA00023136"/>
    </source>
</evidence>
<keyword evidence="4 6" id="KW-1133">Transmembrane helix</keyword>
<dbReference type="Pfam" id="PF09335">
    <property type="entry name" value="VTT_dom"/>
    <property type="match status" value="1"/>
</dbReference>
<keyword evidence="3 6" id="KW-0812">Transmembrane</keyword>
<feature type="domain" description="VTT" evidence="7">
    <location>
        <begin position="10"/>
        <end position="72"/>
    </location>
</feature>
<comment type="caution">
    <text evidence="8">The sequence shown here is derived from an EMBL/GenBank/DDBJ whole genome shotgun (WGS) entry which is preliminary data.</text>
</comment>
<reference evidence="8 9" key="1">
    <citation type="submission" date="2023-07" db="EMBL/GenBank/DDBJ databases">
        <title>Genomic Encyclopedia of Type Strains, Phase IV (KMG-IV): sequencing the most valuable type-strain genomes for metagenomic binning, comparative biology and taxonomic classification.</title>
        <authorList>
            <person name="Goeker M."/>
        </authorList>
    </citation>
    <scope>NUCLEOTIDE SEQUENCE [LARGE SCALE GENOMIC DNA]</scope>
    <source>
        <strain evidence="8 9">DSM 9768</strain>
    </source>
</reference>
<organism evidence="8 9">
    <name type="scientific">Evansella vedderi</name>
    <dbReference type="NCBI Taxonomy" id="38282"/>
    <lineage>
        <taxon>Bacteria</taxon>
        <taxon>Bacillati</taxon>
        <taxon>Bacillota</taxon>
        <taxon>Bacilli</taxon>
        <taxon>Bacillales</taxon>
        <taxon>Bacillaceae</taxon>
        <taxon>Evansella</taxon>
    </lineage>
</organism>
<comment type="caution">
    <text evidence="6">Lacks conserved residue(s) required for the propagation of feature annotation.</text>
</comment>
<evidence type="ECO:0000313" key="9">
    <source>
        <dbReference type="Proteomes" id="UP001230005"/>
    </source>
</evidence>
<keyword evidence="5 6" id="KW-0472">Membrane</keyword>
<dbReference type="InterPro" id="IPR015414">
    <property type="entry name" value="TMEM64"/>
</dbReference>
<comment type="subcellular location">
    <subcellularLocation>
        <location evidence="1 6">Cell membrane</location>
        <topology evidence="1 6">Multi-pass membrane protein</topology>
    </subcellularLocation>
</comment>
<gene>
    <name evidence="8" type="ORF">J2S74_002202</name>
</gene>
<feature type="transmembrane region" description="Helical" evidence="6">
    <location>
        <begin position="54"/>
        <end position="77"/>
    </location>
</feature>
<dbReference type="Proteomes" id="UP001230005">
    <property type="component" value="Unassembled WGS sequence"/>
</dbReference>
<feature type="transmembrane region" description="Helical" evidence="6">
    <location>
        <begin position="84"/>
        <end position="100"/>
    </location>
</feature>
<keyword evidence="9" id="KW-1185">Reference proteome</keyword>
<evidence type="ECO:0000256" key="3">
    <source>
        <dbReference type="ARBA" id="ARBA00022692"/>
    </source>
</evidence>
<sequence length="103" mass="11840">MHKHWGHKFNHIKLKQDIENNGFKVVLFMRLFPFMPASIVNIGSGLSKIKAKDYVIATFIGNTVFVFLLSLFSAGVISLEYQNTIYFILTICIGFCWYKNTEA</sequence>
<evidence type="ECO:0000256" key="4">
    <source>
        <dbReference type="ARBA" id="ARBA00022989"/>
    </source>
</evidence>
<evidence type="ECO:0000256" key="1">
    <source>
        <dbReference type="ARBA" id="ARBA00004651"/>
    </source>
</evidence>
<dbReference type="EMBL" id="JAUSUG010000007">
    <property type="protein sequence ID" value="MDQ0254823.1"/>
    <property type="molecule type" value="Genomic_DNA"/>
</dbReference>
<evidence type="ECO:0000256" key="2">
    <source>
        <dbReference type="ARBA" id="ARBA00022475"/>
    </source>
</evidence>
<evidence type="ECO:0000259" key="7">
    <source>
        <dbReference type="Pfam" id="PF09335"/>
    </source>
</evidence>
<keyword evidence="2 6" id="KW-1003">Cell membrane</keyword>
<dbReference type="PANTHER" id="PTHR12677">
    <property type="entry name" value="GOLGI APPARATUS MEMBRANE PROTEIN TVP38-RELATED"/>
    <property type="match status" value="1"/>
</dbReference>
<evidence type="ECO:0000256" key="6">
    <source>
        <dbReference type="RuleBase" id="RU366058"/>
    </source>
</evidence>
<accession>A0ABT9ZUA2</accession>